<evidence type="ECO:0000256" key="1">
    <source>
        <dbReference type="ARBA" id="ARBA00022617"/>
    </source>
</evidence>
<dbReference type="InterPro" id="IPR009056">
    <property type="entry name" value="Cyt_c-like_dom"/>
</dbReference>
<feature type="chain" id="PRO_5009184088" evidence="5">
    <location>
        <begin position="26"/>
        <end position="150"/>
    </location>
</feature>
<dbReference type="InterPro" id="IPR036909">
    <property type="entry name" value="Cyt_c-like_dom_sf"/>
</dbReference>
<evidence type="ECO:0000313" key="8">
    <source>
        <dbReference type="Proteomes" id="UP000095347"/>
    </source>
</evidence>
<evidence type="ECO:0000256" key="3">
    <source>
        <dbReference type="ARBA" id="ARBA00023004"/>
    </source>
</evidence>
<sequence>MKHTKFMTAAIGLAFVGAFAVNAQAADMPKFTIVNDTIPASLTGKPGDAANGRKVAIDRKKGNCLACHVMPIPEQQFHGHVGPDLHGVAKRYDEATLRMRVVDPKVLNEDTMMPSFFTTGQHRVTKKFEGKTILGAQEVEDVIAYLKTLM</sequence>
<dbReference type="GO" id="GO:0020037">
    <property type="term" value="F:heme binding"/>
    <property type="evidence" value="ECO:0007669"/>
    <property type="project" value="InterPro"/>
</dbReference>
<evidence type="ECO:0000256" key="5">
    <source>
        <dbReference type="SAM" id="SignalP"/>
    </source>
</evidence>
<dbReference type="Gene3D" id="1.10.760.10">
    <property type="entry name" value="Cytochrome c-like domain"/>
    <property type="match status" value="1"/>
</dbReference>
<dbReference type="STRING" id="28181.BEN30_10770"/>
<dbReference type="InterPro" id="IPR030999">
    <property type="entry name" value="Thiosulf_SoxX"/>
</dbReference>
<evidence type="ECO:0000313" key="7">
    <source>
        <dbReference type="EMBL" id="OEJ66874.1"/>
    </source>
</evidence>
<dbReference type="Pfam" id="PF00034">
    <property type="entry name" value="Cytochrom_C"/>
    <property type="match status" value="1"/>
</dbReference>
<dbReference type="RefSeq" id="WP_069958081.1">
    <property type="nucleotide sequence ID" value="NZ_MCGG01000027.1"/>
</dbReference>
<keyword evidence="1 4" id="KW-0349">Heme</keyword>
<comment type="caution">
    <text evidence="7">The sequence shown here is derived from an EMBL/GenBank/DDBJ whole genome shotgun (WGS) entry which is preliminary data.</text>
</comment>
<dbReference type="EMBL" id="MCGG01000027">
    <property type="protein sequence ID" value="OEJ66874.1"/>
    <property type="molecule type" value="Genomic_DNA"/>
</dbReference>
<keyword evidence="5" id="KW-0732">Signal</keyword>
<reference evidence="8" key="1">
    <citation type="submission" date="2016-07" db="EMBL/GenBank/DDBJ databases">
        <authorList>
            <person name="Florea S."/>
            <person name="Webb J.S."/>
            <person name="Jaromczyk J."/>
            <person name="Schardl C.L."/>
        </authorList>
    </citation>
    <scope>NUCLEOTIDE SEQUENCE [LARGE SCALE GENOMIC DNA]</scope>
    <source>
        <strain evidence="8">MV-1</strain>
    </source>
</reference>
<evidence type="ECO:0000256" key="4">
    <source>
        <dbReference type="PROSITE-ProRule" id="PRU00433"/>
    </source>
</evidence>
<keyword evidence="8" id="KW-1185">Reference proteome</keyword>
<keyword evidence="2 4" id="KW-0479">Metal-binding</keyword>
<protein>
    <submittedName>
        <fullName evidence="7">Sulfur oxidation c-type cytochrome SoxX</fullName>
    </submittedName>
</protein>
<name>A0A1E5Q7B1_9PROT</name>
<evidence type="ECO:0000256" key="2">
    <source>
        <dbReference type="ARBA" id="ARBA00022723"/>
    </source>
</evidence>
<accession>A0A1E5Q7B1</accession>
<dbReference type="SUPFAM" id="SSF46626">
    <property type="entry name" value="Cytochrome c"/>
    <property type="match status" value="1"/>
</dbReference>
<proteinExistence type="predicted"/>
<dbReference type="GO" id="GO:0009055">
    <property type="term" value="F:electron transfer activity"/>
    <property type="evidence" value="ECO:0007669"/>
    <property type="project" value="InterPro"/>
</dbReference>
<feature type="domain" description="Cytochrome c" evidence="6">
    <location>
        <begin position="47"/>
        <end position="150"/>
    </location>
</feature>
<dbReference type="AlphaFoldDB" id="A0A1E5Q7B1"/>
<gene>
    <name evidence="7" type="ORF">BEN30_10770</name>
</gene>
<dbReference type="PROSITE" id="PS51007">
    <property type="entry name" value="CYTC"/>
    <property type="match status" value="1"/>
</dbReference>
<keyword evidence="3 4" id="KW-0408">Iron</keyword>
<dbReference type="GO" id="GO:0046872">
    <property type="term" value="F:metal ion binding"/>
    <property type="evidence" value="ECO:0007669"/>
    <property type="project" value="UniProtKB-KW"/>
</dbReference>
<dbReference type="Proteomes" id="UP000095347">
    <property type="component" value="Unassembled WGS sequence"/>
</dbReference>
<evidence type="ECO:0000259" key="6">
    <source>
        <dbReference type="PROSITE" id="PS51007"/>
    </source>
</evidence>
<feature type="signal peptide" evidence="5">
    <location>
        <begin position="1"/>
        <end position="25"/>
    </location>
</feature>
<dbReference type="NCBIfam" id="TIGR04485">
    <property type="entry name" value="thiosulf_SoxX"/>
    <property type="match status" value="1"/>
</dbReference>
<organism evidence="7 8">
    <name type="scientific">Magnetovibrio blakemorei</name>
    <dbReference type="NCBI Taxonomy" id="28181"/>
    <lineage>
        <taxon>Bacteria</taxon>
        <taxon>Pseudomonadati</taxon>
        <taxon>Pseudomonadota</taxon>
        <taxon>Alphaproteobacteria</taxon>
        <taxon>Rhodospirillales</taxon>
        <taxon>Magnetovibrionaceae</taxon>
        <taxon>Magnetovibrio</taxon>
    </lineage>
</organism>